<evidence type="ECO:0000256" key="2">
    <source>
        <dbReference type="ARBA" id="ARBA00005019"/>
    </source>
</evidence>
<evidence type="ECO:0000256" key="1">
    <source>
        <dbReference type="ARBA" id="ARBA00002324"/>
    </source>
</evidence>
<dbReference type="SUPFAM" id="SSF52374">
    <property type="entry name" value="Nucleotidylyl transferase"/>
    <property type="match status" value="1"/>
</dbReference>
<dbReference type="Proteomes" id="UP000008320">
    <property type="component" value="Chromosome"/>
</dbReference>
<evidence type="ECO:0000256" key="5">
    <source>
        <dbReference type="ARBA" id="ARBA00022642"/>
    </source>
</evidence>
<keyword evidence="10" id="KW-0520">NAD</keyword>
<dbReference type="Gene3D" id="3.40.50.620">
    <property type="entry name" value="HUPs"/>
    <property type="match status" value="1"/>
</dbReference>
<dbReference type="HOGENOM" id="CLU_069765_2_0_5"/>
<dbReference type="Pfam" id="PF01467">
    <property type="entry name" value="CTP_transf_like"/>
    <property type="match status" value="1"/>
</dbReference>
<evidence type="ECO:0000256" key="13">
    <source>
        <dbReference type="ARBA" id="ARBA00033353"/>
    </source>
</evidence>
<dbReference type="UniPathway" id="UPA00253">
    <property type="reaction ID" value="UER00332"/>
</dbReference>
<dbReference type="RefSeq" id="WP_011452821.1">
    <property type="nucleotide sequence ID" value="NC_007799.1"/>
</dbReference>
<dbReference type="NCBIfam" id="TIGR00125">
    <property type="entry name" value="cyt_tran_rel"/>
    <property type="match status" value="1"/>
</dbReference>
<evidence type="ECO:0000256" key="12">
    <source>
        <dbReference type="ARBA" id="ARBA00033140"/>
    </source>
</evidence>
<dbReference type="InterPro" id="IPR004821">
    <property type="entry name" value="Cyt_trans-like"/>
</dbReference>
<dbReference type="KEGG" id="ech:ECH_0806"/>
<dbReference type="InterPro" id="IPR005248">
    <property type="entry name" value="NadD/NMNAT"/>
</dbReference>
<feature type="domain" description="Cytidyltransferase-like" evidence="15">
    <location>
        <begin position="9"/>
        <end position="180"/>
    </location>
</feature>
<dbReference type="EC" id="2.7.7.18" evidence="4"/>
<evidence type="ECO:0000256" key="4">
    <source>
        <dbReference type="ARBA" id="ARBA00012389"/>
    </source>
</evidence>
<evidence type="ECO:0000259" key="15">
    <source>
        <dbReference type="Pfam" id="PF01467"/>
    </source>
</evidence>
<dbReference type="GO" id="GO:0004515">
    <property type="term" value="F:nicotinate-nucleotide adenylyltransferase activity"/>
    <property type="evidence" value="ECO:0007669"/>
    <property type="project" value="UniProtKB-EC"/>
</dbReference>
<evidence type="ECO:0000256" key="6">
    <source>
        <dbReference type="ARBA" id="ARBA00022679"/>
    </source>
</evidence>
<sequence length="187" mass="22081">MRKKLTVGLLGGSFNPPHYGHLYISQEAIKRLGIDRVWWLVVPCNPLKFDGGYSIEDRVSLSQQLVYSDIRVNIVRVKECYSYNVVSRLCKEFSNVKFVWLMGDDNLFSFHYWYRWKDFCKLLPIVVFERGKNVCQALNTPFATYMRNVYFTNCKLLLNCRYGWMFVRLRPCNISSSQIRGYALNKI</sequence>
<dbReference type="GO" id="GO:0005524">
    <property type="term" value="F:ATP binding"/>
    <property type="evidence" value="ECO:0007669"/>
    <property type="project" value="UniProtKB-KW"/>
</dbReference>
<name>Q2GG29_EHRCR</name>
<keyword evidence="9" id="KW-0067">ATP-binding</keyword>
<dbReference type="CDD" id="cd02165">
    <property type="entry name" value="NMNAT"/>
    <property type="match status" value="1"/>
</dbReference>
<comment type="pathway">
    <text evidence="2">Cofactor biosynthesis; NAD(+) biosynthesis; deamido-NAD(+) from nicotinate D-ribonucleotide: step 1/1.</text>
</comment>
<evidence type="ECO:0000256" key="10">
    <source>
        <dbReference type="ARBA" id="ARBA00023027"/>
    </source>
</evidence>
<reference evidence="16 17" key="1">
    <citation type="journal article" date="2006" name="PLoS Genet.">
        <title>Comparative genomics of emerging human ehrlichiosis agents.</title>
        <authorList>
            <person name="Dunning Hotopp J.C."/>
            <person name="Lin M."/>
            <person name="Madupu R."/>
            <person name="Crabtree J."/>
            <person name="Angiuoli S.V."/>
            <person name="Eisen J.A."/>
            <person name="Seshadri R."/>
            <person name="Ren Q."/>
            <person name="Wu M."/>
            <person name="Utterback T.R."/>
            <person name="Smith S."/>
            <person name="Lewis M."/>
            <person name="Khouri H."/>
            <person name="Zhang C."/>
            <person name="Niu H."/>
            <person name="Lin Q."/>
            <person name="Ohashi N."/>
            <person name="Zhi N."/>
            <person name="Nelson W."/>
            <person name="Brinkac L.M."/>
            <person name="Dodson R.J."/>
            <person name="Rosovitz M.J."/>
            <person name="Sundaram J."/>
            <person name="Daugherty S.C."/>
            <person name="Davidsen T."/>
            <person name="Durkin A.S."/>
            <person name="Gwinn M."/>
            <person name="Haft D.H."/>
            <person name="Selengut J.D."/>
            <person name="Sullivan S.A."/>
            <person name="Zafar N."/>
            <person name="Zhou L."/>
            <person name="Benahmed F."/>
            <person name="Forberger H."/>
            <person name="Halpin R."/>
            <person name="Mulligan S."/>
            <person name="Robinson J."/>
            <person name="White O."/>
            <person name="Rikihisa Y."/>
            <person name="Tettelin H."/>
        </authorList>
    </citation>
    <scope>NUCLEOTIDE SEQUENCE [LARGE SCALE GENOMIC DNA]</scope>
    <source>
        <strain evidence="17">ATCC CRL-10679 / Arkansas</strain>
    </source>
</reference>
<dbReference type="OrthoDB" id="5295945at2"/>
<dbReference type="eggNOG" id="COG1057">
    <property type="taxonomic scope" value="Bacteria"/>
</dbReference>
<gene>
    <name evidence="16" type="primary">nadD</name>
    <name evidence="16" type="ordered locus">ECH_0806</name>
</gene>
<keyword evidence="5" id="KW-0662">Pyridine nucleotide biosynthesis</keyword>
<dbReference type="GO" id="GO:0009435">
    <property type="term" value="P:NAD+ biosynthetic process"/>
    <property type="evidence" value="ECO:0007669"/>
    <property type="project" value="UniProtKB-UniPathway"/>
</dbReference>
<organism evidence="16 17">
    <name type="scientific">Ehrlichia chaffeensis (strain ATCC CRL-10679 / Arkansas)</name>
    <dbReference type="NCBI Taxonomy" id="205920"/>
    <lineage>
        <taxon>Bacteria</taxon>
        <taxon>Pseudomonadati</taxon>
        <taxon>Pseudomonadota</taxon>
        <taxon>Alphaproteobacteria</taxon>
        <taxon>Rickettsiales</taxon>
        <taxon>Anaplasmataceae</taxon>
        <taxon>Ehrlichia</taxon>
    </lineage>
</organism>
<keyword evidence="17" id="KW-1185">Reference proteome</keyword>
<evidence type="ECO:0000313" key="16">
    <source>
        <dbReference type="EMBL" id="ABD45517.1"/>
    </source>
</evidence>
<evidence type="ECO:0000256" key="3">
    <source>
        <dbReference type="ARBA" id="ARBA00009014"/>
    </source>
</evidence>
<keyword evidence="7 16" id="KW-0548">Nucleotidyltransferase</keyword>
<comment type="catalytic activity">
    <reaction evidence="14">
        <text>nicotinate beta-D-ribonucleotide + ATP + H(+) = deamido-NAD(+) + diphosphate</text>
        <dbReference type="Rhea" id="RHEA:22860"/>
        <dbReference type="ChEBI" id="CHEBI:15378"/>
        <dbReference type="ChEBI" id="CHEBI:30616"/>
        <dbReference type="ChEBI" id="CHEBI:33019"/>
        <dbReference type="ChEBI" id="CHEBI:57502"/>
        <dbReference type="ChEBI" id="CHEBI:58437"/>
        <dbReference type="EC" id="2.7.7.18"/>
    </reaction>
</comment>
<evidence type="ECO:0000313" key="17">
    <source>
        <dbReference type="Proteomes" id="UP000008320"/>
    </source>
</evidence>
<proteinExistence type="inferred from homology"/>
<evidence type="ECO:0000256" key="11">
    <source>
        <dbReference type="ARBA" id="ARBA00031253"/>
    </source>
</evidence>
<evidence type="ECO:0000256" key="7">
    <source>
        <dbReference type="ARBA" id="ARBA00022695"/>
    </source>
</evidence>
<keyword evidence="8" id="KW-0547">Nucleotide-binding</keyword>
<dbReference type="PANTHER" id="PTHR39321">
    <property type="entry name" value="NICOTINATE-NUCLEOTIDE ADENYLYLTRANSFERASE-RELATED"/>
    <property type="match status" value="1"/>
</dbReference>
<dbReference type="PANTHER" id="PTHR39321:SF3">
    <property type="entry name" value="PHOSPHOPANTETHEINE ADENYLYLTRANSFERASE"/>
    <property type="match status" value="1"/>
</dbReference>
<dbReference type="STRING" id="205920.ECH_0806"/>
<accession>Q2GG29</accession>
<comment type="similarity">
    <text evidence="3">Belongs to the NadD family.</text>
</comment>
<evidence type="ECO:0000256" key="9">
    <source>
        <dbReference type="ARBA" id="ARBA00022840"/>
    </source>
</evidence>
<dbReference type="AlphaFoldDB" id="Q2GG29"/>
<protein>
    <recommendedName>
        <fullName evidence="4">nicotinate-nucleotide adenylyltransferase</fullName>
        <ecNumber evidence="4">2.7.7.18</ecNumber>
    </recommendedName>
    <alternativeName>
        <fullName evidence="13">Deamido-NAD(+) diphosphorylase</fullName>
    </alternativeName>
    <alternativeName>
        <fullName evidence="12">Deamido-NAD(+) pyrophosphorylase</fullName>
    </alternativeName>
    <alternativeName>
        <fullName evidence="11">Nicotinate mononucleotide adenylyltransferase</fullName>
    </alternativeName>
</protein>
<dbReference type="InterPro" id="IPR014729">
    <property type="entry name" value="Rossmann-like_a/b/a_fold"/>
</dbReference>
<evidence type="ECO:0000256" key="14">
    <source>
        <dbReference type="ARBA" id="ARBA00048721"/>
    </source>
</evidence>
<keyword evidence="6 16" id="KW-0808">Transferase</keyword>
<evidence type="ECO:0000256" key="8">
    <source>
        <dbReference type="ARBA" id="ARBA00022741"/>
    </source>
</evidence>
<dbReference type="EMBL" id="CP000236">
    <property type="protein sequence ID" value="ABD45517.1"/>
    <property type="molecule type" value="Genomic_DNA"/>
</dbReference>
<comment type="function">
    <text evidence="1">Catalyzes the reversible adenylation of nicotinate mononucleotide (NaMN) to nicotinic acid adenine dinucleotide (NaAD).</text>
</comment>